<name>Q23YQ4_TETTS</name>
<organism evidence="7 8">
    <name type="scientific">Tetrahymena thermophila (strain SB210)</name>
    <dbReference type="NCBI Taxonomy" id="312017"/>
    <lineage>
        <taxon>Eukaryota</taxon>
        <taxon>Sar</taxon>
        <taxon>Alveolata</taxon>
        <taxon>Ciliophora</taxon>
        <taxon>Intramacronucleata</taxon>
        <taxon>Oligohymenophorea</taxon>
        <taxon>Hymenostomatida</taxon>
        <taxon>Tetrahymenina</taxon>
        <taxon>Tetrahymenidae</taxon>
        <taxon>Tetrahymena</taxon>
    </lineage>
</organism>
<keyword evidence="8" id="KW-1185">Reference proteome</keyword>
<dbReference type="InterPro" id="IPR036259">
    <property type="entry name" value="MFS_trans_sf"/>
</dbReference>
<dbReference type="HOGENOM" id="CLU_001265_59_6_1"/>
<evidence type="ECO:0000256" key="3">
    <source>
        <dbReference type="ARBA" id="ARBA00022692"/>
    </source>
</evidence>
<dbReference type="KEGG" id="tet:TTHERM_01207680"/>
<dbReference type="SUPFAM" id="SSF103473">
    <property type="entry name" value="MFS general substrate transporter"/>
    <property type="match status" value="1"/>
</dbReference>
<dbReference type="GO" id="GO:0016020">
    <property type="term" value="C:membrane"/>
    <property type="evidence" value="ECO:0007669"/>
    <property type="project" value="UniProtKB-SubCell"/>
</dbReference>
<feature type="transmembrane region" description="Helical" evidence="6">
    <location>
        <begin position="140"/>
        <end position="160"/>
    </location>
</feature>
<keyword evidence="4 6" id="KW-1133">Transmembrane helix</keyword>
<accession>Q23YQ4</accession>
<evidence type="ECO:0000256" key="1">
    <source>
        <dbReference type="ARBA" id="ARBA00004141"/>
    </source>
</evidence>
<dbReference type="eggNOG" id="KOG2504">
    <property type="taxonomic scope" value="Eukaryota"/>
</dbReference>
<proteinExistence type="predicted"/>
<dbReference type="OrthoDB" id="410267at2759"/>
<sequence>MQKKIEYILGSISCALIILLCSDFKVWSIINTYAYSYLRQFNPSLQMNDVNGIFFWISFATSTGIQSGLYFAYKFGFRRMLMLNGLICSLFVFCSSFCTNFYAFTFTFGVGNVFFGGLIYLIAFDRAYKIFPNHKEISCGLLNVMFGVGILGQGQLYFLLINKNDIHLVEDQDYYPSEVADNVPWALRYASIVYASLVIISVLCYRPSLFQEKASMVGFDSTNDPQQSAISGDVSNQGYQSFNDEELWNNDHWQLQTIWVVIYKQ</sequence>
<evidence type="ECO:0000256" key="4">
    <source>
        <dbReference type="ARBA" id="ARBA00022989"/>
    </source>
</evidence>
<dbReference type="PANTHER" id="PTHR43385">
    <property type="entry name" value="RIBOFLAVIN TRANSPORTER RIBJ"/>
    <property type="match status" value="1"/>
</dbReference>
<feature type="transmembrane region" description="Helical" evidence="6">
    <location>
        <begin position="80"/>
        <end position="103"/>
    </location>
</feature>
<dbReference type="PANTHER" id="PTHR43385:SF1">
    <property type="entry name" value="RIBOFLAVIN TRANSPORTER RIBJ"/>
    <property type="match status" value="1"/>
</dbReference>
<dbReference type="InParanoid" id="Q23YQ4"/>
<dbReference type="AlphaFoldDB" id="Q23YQ4"/>
<dbReference type="EMBL" id="GG662558">
    <property type="protein sequence ID" value="EAS01668.2"/>
    <property type="molecule type" value="Genomic_DNA"/>
</dbReference>
<evidence type="ECO:0000313" key="7">
    <source>
        <dbReference type="EMBL" id="EAS01668.2"/>
    </source>
</evidence>
<gene>
    <name evidence="7" type="ORF">TTHERM_01207680</name>
</gene>
<feature type="transmembrane region" description="Helical" evidence="6">
    <location>
        <begin position="50"/>
        <end position="73"/>
    </location>
</feature>
<evidence type="ECO:0000256" key="2">
    <source>
        <dbReference type="ARBA" id="ARBA00022448"/>
    </source>
</evidence>
<reference evidence="8" key="1">
    <citation type="journal article" date="2006" name="PLoS Biol.">
        <title>Macronuclear genome sequence of the ciliate Tetrahymena thermophila, a model eukaryote.</title>
        <authorList>
            <person name="Eisen J.A."/>
            <person name="Coyne R.S."/>
            <person name="Wu M."/>
            <person name="Wu D."/>
            <person name="Thiagarajan M."/>
            <person name="Wortman J.R."/>
            <person name="Badger J.H."/>
            <person name="Ren Q."/>
            <person name="Amedeo P."/>
            <person name="Jones K.M."/>
            <person name="Tallon L.J."/>
            <person name="Delcher A.L."/>
            <person name="Salzberg S.L."/>
            <person name="Silva J.C."/>
            <person name="Haas B.J."/>
            <person name="Majoros W.H."/>
            <person name="Farzad M."/>
            <person name="Carlton J.M."/>
            <person name="Smith R.K. Jr."/>
            <person name="Garg J."/>
            <person name="Pearlman R.E."/>
            <person name="Karrer K.M."/>
            <person name="Sun L."/>
            <person name="Manning G."/>
            <person name="Elde N.C."/>
            <person name="Turkewitz A.P."/>
            <person name="Asai D.J."/>
            <person name="Wilkes D.E."/>
            <person name="Wang Y."/>
            <person name="Cai H."/>
            <person name="Collins K."/>
            <person name="Stewart B.A."/>
            <person name="Lee S.R."/>
            <person name="Wilamowska K."/>
            <person name="Weinberg Z."/>
            <person name="Ruzzo W.L."/>
            <person name="Wloga D."/>
            <person name="Gaertig J."/>
            <person name="Frankel J."/>
            <person name="Tsao C.-C."/>
            <person name="Gorovsky M.A."/>
            <person name="Keeling P.J."/>
            <person name="Waller R.F."/>
            <person name="Patron N.J."/>
            <person name="Cherry J.M."/>
            <person name="Stover N.A."/>
            <person name="Krieger C.J."/>
            <person name="del Toro C."/>
            <person name="Ryder H.F."/>
            <person name="Williamson S.C."/>
            <person name="Barbeau R.A."/>
            <person name="Hamilton E.P."/>
            <person name="Orias E."/>
        </authorList>
    </citation>
    <scope>NUCLEOTIDE SEQUENCE [LARGE SCALE GENOMIC DNA]</scope>
    <source>
        <strain evidence="8">SB210</strain>
    </source>
</reference>
<feature type="transmembrane region" description="Helical" evidence="6">
    <location>
        <begin position="109"/>
        <end position="128"/>
    </location>
</feature>
<comment type="subcellular location">
    <subcellularLocation>
        <location evidence="1">Membrane</location>
        <topology evidence="1">Multi-pass membrane protein</topology>
    </subcellularLocation>
</comment>
<keyword evidence="3 6" id="KW-0812">Transmembrane</keyword>
<keyword evidence="2" id="KW-0813">Transport</keyword>
<dbReference type="Proteomes" id="UP000009168">
    <property type="component" value="Unassembled WGS sequence"/>
</dbReference>
<evidence type="ECO:0000256" key="5">
    <source>
        <dbReference type="ARBA" id="ARBA00023136"/>
    </source>
</evidence>
<dbReference type="RefSeq" id="XP_001021913.2">
    <property type="nucleotide sequence ID" value="XM_001021913.2"/>
</dbReference>
<feature type="transmembrane region" description="Helical" evidence="6">
    <location>
        <begin position="185"/>
        <end position="205"/>
    </location>
</feature>
<feature type="transmembrane region" description="Helical" evidence="6">
    <location>
        <begin position="7"/>
        <end position="30"/>
    </location>
</feature>
<evidence type="ECO:0000256" key="6">
    <source>
        <dbReference type="SAM" id="Phobius"/>
    </source>
</evidence>
<dbReference type="GeneID" id="7834771"/>
<dbReference type="InterPro" id="IPR052983">
    <property type="entry name" value="MFS_Riboflavin_Transporter"/>
</dbReference>
<keyword evidence="5 6" id="KW-0472">Membrane</keyword>
<evidence type="ECO:0000313" key="8">
    <source>
        <dbReference type="Proteomes" id="UP000009168"/>
    </source>
</evidence>
<protein>
    <submittedName>
        <fullName evidence="7">Oxalate/formate exchange protein</fullName>
    </submittedName>
</protein>